<comment type="caution">
    <text evidence="2">The sequence shown here is derived from an EMBL/GenBank/DDBJ whole genome shotgun (WGS) entry which is preliminary data.</text>
</comment>
<name>A0AAN8PE87_POLSC</name>
<dbReference type="GO" id="GO:0045165">
    <property type="term" value="P:cell fate commitment"/>
    <property type="evidence" value="ECO:0007669"/>
    <property type="project" value="TreeGrafter"/>
</dbReference>
<evidence type="ECO:0000313" key="3">
    <source>
        <dbReference type="Proteomes" id="UP001372834"/>
    </source>
</evidence>
<accession>A0AAN8PE87</accession>
<dbReference type="PANTHER" id="PTHR10071:SF281">
    <property type="entry name" value="BOX A-BINDING FACTOR-RELATED"/>
    <property type="match status" value="1"/>
</dbReference>
<reference evidence="2 3" key="1">
    <citation type="submission" date="2023-10" db="EMBL/GenBank/DDBJ databases">
        <title>Genomes of two closely related lineages of the louse Polyplax serrata with different host specificities.</title>
        <authorList>
            <person name="Martinu J."/>
            <person name="Tarabai H."/>
            <person name="Stefka J."/>
            <person name="Hypsa V."/>
        </authorList>
    </citation>
    <scope>NUCLEOTIDE SEQUENCE [LARGE SCALE GENOMIC DNA]</scope>
    <source>
        <strain evidence="2">HR10_N</strain>
    </source>
</reference>
<dbReference type="GO" id="GO:0005634">
    <property type="term" value="C:nucleus"/>
    <property type="evidence" value="ECO:0007669"/>
    <property type="project" value="TreeGrafter"/>
</dbReference>
<feature type="region of interest" description="Disordered" evidence="1">
    <location>
        <begin position="139"/>
        <end position="164"/>
    </location>
</feature>
<dbReference type="InterPro" id="IPR039355">
    <property type="entry name" value="Transcription_factor_GATA"/>
</dbReference>
<gene>
    <name evidence="2" type="ORF">RUM43_008066</name>
</gene>
<dbReference type="PANTHER" id="PTHR10071">
    <property type="entry name" value="TRANSCRIPTION FACTOR GATA FAMILY MEMBER"/>
    <property type="match status" value="1"/>
</dbReference>
<feature type="compositionally biased region" description="Basic residues" evidence="1">
    <location>
        <begin position="146"/>
        <end position="159"/>
    </location>
</feature>
<dbReference type="EMBL" id="JAWJWE010000003">
    <property type="protein sequence ID" value="KAK6639791.1"/>
    <property type="molecule type" value="Genomic_DNA"/>
</dbReference>
<organism evidence="2 3">
    <name type="scientific">Polyplax serrata</name>
    <name type="common">Common mouse louse</name>
    <dbReference type="NCBI Taxonomy" id="468196"/>
    <lineage>
        <taxon>Eukaryota</taxon>
        <taxon>Metazoa</taxon>
        <taxon>Ecdysozoa</taxon>
        <taxon>Arthropoda</taxon>
        <taxon>Hexapoda</taxon>
        <taxon>Insecta</taxon>
        <taxon>Pterygota</taxon>
        <taxon>Neoptera</taxon>
        <taxon>Paraneoptera</taxon>
        <taxon>Psocodea</taxon>
        <taxon>Troctomorpha</taxon>
        <taxon>Phthiraptera</taxon>
        <taxon>Anoplura</taxon>
        <taxon>Polyplacidae</taxon>
        <taxon>Polyplax</taxon>
    </lineage>
</organism>
<evidence type="ECO:0000313" key="2">
    <source>
        <dbReference type="EMBL" id="KAK6639791.1"/>
    </source>
</evidence>
<feature type="compositionally biased region" description="Polar residues" evidence="1">
    <location>
        <begin position="52"/>
        <end position="63"/>
    </location>
</feature>
<dbReference type="GO" id="GO:0000978">
    <property type="term" value="F:RNA polymerase II cis-regulatory region sequence-specific DNA binding"/>
    <property type="evidence" value="ECO:0007669"/>
    <property type="project" value="TreeGrafter"/>
</dbReference>
<proteinExistence type="predicted"/>
<feature type="compositionally biased region" description="Basic residues" evidence="1">
    <location>
        <begin position="67"/>
        <end position="83"/>
    </location>
</feature>
<dbReference type="Proteomes" id="UP001372834">
    <property type="component" value="Unassembled WGS sequence"/>
</dbReference>
<dbReference type="GO" id="GO:0000981">
    <property type="term" value="F:DNA-binding transcription factor activity, RNA polymerase II-specific"/>
    <property type="evidence" value="ECO:0007669"/>
    <property type="project" value="TreeGrafter"/>
</dbReference>
<dbReference type="GO" id="GO:0000122">
    <property type="term" value="P:negative regulation of transcription by RNA polymerase II"/>
    <property type="evidence" value="ECO:0007669"/>
    <property type="project" value="TreeGrafter"/>
</dbReference>
<dbReference type="GO" id="GO:0045944">
    <property type="term" value="P:positive regulation of transcription by RNA polymerase II"/>
    <property type="evidence" value="ECO:0007669"/>
    <property type="project" value="TreeGrafter"/>
</dbReference>
<protein>
    <submittedName>
        <fullName evidence="2">Uncharacterized protein</fullName>
    </submittedName>
</protein>
<dbReference type="AlphaFoldDB" id="A0AAN8PE87"/>
<evidence type="ECO:0000256" key="1">
    <source>
        <dbReference type="SAM" id="MobiDB-lite"/>
    </source>
</evidence>
<sequence length="309" mass="34078">MGSVTSHLILNPRSSTNIKESLSFSSPTFPLCLSQIAPELNADEGGVRQLPWQKTTVSHTQTVKKSDIRKRKKKKKMKTKRKEKAASNNSKFAASAIFYFPKKPTRGQSEASQRKANTCVGAFDASLDSSMVNRPLTMKKEGIQTRNRKLSSKSKKKKGSSSNCLSLGGVMSDIIKPLDPSKNFGSHHHLNPALHSHHVNAAMSHWYHNSNMHHQGFGMGVGTSQMGVGATPPAMHHHHHMSPLLGTGAAAGLGLSSNGMTINPRLHGFIPRCETPKEVNRKRKSGQQSERLQHKFTTWLTYRGQTLNF</sequence>
<feature type="region of interest" description="Disordered" evidence="1">
    <location>
        <begin position="48"/>
        <end position="89"/>
    </location>
</feature>